<protein>
    <submittedName>
        <fullName evidence="2">MazG</fullName>
    </submittedName>
</protein>
<sequence>MINFSKYEEFVSTVTSDCSTNFVDFADRIGELDREGANIERLLTAGVGINAEGGEFLEIIKKMVFQGKAWNSDNREHLIIELGDIMWYVAQATQALGISMEDVLDTNIKKLAKRYPDGTFDAYYSENRAADDR</sequence>
<proteinExistence type="predicted"/>
<dbReference type="EMBL" id="KU686211">
    <property type="protein sequence ID" value="AOV61856.1"/>
    <property type="molecule type" value="Genomic_DNA"/>
</dbReference>
<dbReference type="PIRSF" id="PIRSF006639">
    <property type="entry name" value="UCP006639_pph"/>
    <property type="match status" value="1"/>
</dbReference>
<dbReference type="SUPFAM" id="SSF101386">
    <property type="entry name" value="all-alpha NTP pyrophosphatases"/>
    <property type="match status" value="1"/>
</dbReference>
<dbReference type="Pfam" id="PF03819">
    <property type="entry name" value="MazG"/>
    <property type="match status" value="1"/>
</dbReference>
<accession>A0A1D8KT95</accession>
<evidence type="ECO:0000259" key="1">
    <source>
        <dbReference type="Pfam" id="PF03819"/>
    </source>
</evidence>
<dbReference type="InterPro" id="IPR004518">
    <property type="entry name" value="MazG-like_dom"/>
</dbReference>
<organism evidence="2 3">
    <name type="scientific">Synechococcus phage S-WAM2</name>
    <dbReference type="NCBI Taxonomy" id="1815522"/>
    <lineage>
        <taxon>Viruses</taxon>
        <taxon>Duplodnaviria</taxon>
        <taxon>Heunggongvirae</taxon>
        <taxon>Uroviricota</taxon>
        <taxon>Caudoviricetes</taxon>
        <taxon>Pantevenvirales</taxon>
        <taxon>Kyanoviridae</taxon>
        <taxon>Cymopoleiavirus</taxon>
        <taxon>Cymopoleiavirus swam2</taxon>
    </lineage>
</organism>
<reference evidence="2 3" key="1">
    <citation type="journal article" date="2016" name="Virology">
        <title>The genomic content and context of auxiliary metabolic genes in marine cyanomyoviruses.</title>
        <authorList>
            <person name="Crummett L.T."/>
            <person name="Puxty R.J."/>
            <person name="Weihe C."/>
            <person name="Marston M.F."/>
            <person name="Martiny J.B."/>
        </authorList>
    </citation>
    <scope>NUCLEOTIDE SEQUENCE [LARGE SCALE GENOMIC DNA]</scope>
    <source>
        <strain evidence="2">0810PA29</strain>
    </source>
</reference>
<dbReference type="CDD" id="cd11541">
    <property type="entry name" value="NTP-PPase_u4"/>
    <property type="match status" value="1"/>
</dbReference>
<dbReference type="InterPro" id="IPR011379">
    <property type="entry name" value="MazG-related_GP37"/>
</dbReference>
<dbReference type="Gene3D" id="1.10.287.1080">
    <property type="entry name" value="MazG-like"/>
    <property type="match status" value="1"/>
</dbReference>
<name>A0A1D8KT95_9CAUD</name>
<evidence type="ECO:0000313" key="3">
    <source>
        <dbReference type="Proteomes" id="UP000202081"/>
    </source>
</evidence>
<dbReference type="OrthoDB" id="15178at10239"/>
<keyword evidence="3" id="KW-1185">Reference proteome</keyword>
<dbReference type="Proteomes" id="UP000202081">
    <property type="component" value="Segment"/>
</dbReference>
<gene>
    <name evidence="2" type="ORF">P29B0810_161</name>
</gene>
<feature type="domain" description="NTP pyrophosphohydrolase MazG-like" evidence="1">
    <location>
        <begin position="51"/>
        <end position="117"/>
    </location>
</feature>
<dbReference type="GeneID" id="30309234"/>
<evidence type="ECO:0000313" key="2">
    <source>
        <dbReference type="EMBL" id="AOV61856.1"/>
    </source>
</evidence>
<dbReference type="RefSeq" id="YP_009324324.1">
    <property type="nucleotide sequence ID" value="NC_031935.1"/>
</dbReference>
<dbReference type="KEGG" id="vg:30309234"/>